<proteinExistence type="predicted"/>
<organism evidence="1 2">
    <name type="scientific">Leptidea sinapis</name>
    <dbReference type="NCBI Taxonomy" id="189913"/>
    <lineage>
        <taxon>Eukaryota</taxon>
        <taxon>Metazoa</taxon>
        <taxon>Ecdysozoa</taxon>
        <taxon>Arthropoda</taxon>
        <taxon>Hexapoda</taxon>
        <taxon>Insecta</taxon>
        <taxon>Pterygota</taxon>
        <taxon>Neoptera</taxon>
        <taxon>Endopterygota</taxon>
        <taxon>Lepidoptera</taxon>
        <taxon>Glossata</taxon>
        <taxon>Ditrysia</taxon>
        <taxon>Papilionoidea</taxon>
        <taxon>Pieridae</taxon>
        <taxon>Dismorphiinae</taxon>
        <taxon>Leptidea</taxon>
    </lineage>
</organism>
<reference evidence="1 2" key="1">
    <citation type="submission" date="2017-07" db="EMBL/GenBank/DDBJ databases">
        <authorList>
            <person name="Talla V."/>
            <person name="Backstrom N."/>
        </authorList>
    </citation>
    <scope>NUCLEOTIDE SEQUENCE [LARGE SCALE GENOMIC DNA]</scope>
</reference>
<sequence length="92" mass="11052">MGKRKRRIFPKKKKSVFRRPHPIKRKMMLRQRKMKAFFIRHNPRFAIEKGVRKFVGGIYNVSDKVRDKIAVSTLALDNPFSAQFYEDRCIIQ</sequence>
<name>A0A5E4PYM5_9NEOP</name>
<dbReference type="EMBL" id="FZQP02000759">
    <property type="protein sequence ID" value="VVC90292.1"/>
    <property type="molecule type" value="Genomic_DNA"/>
</dbReference>
<gene>
    <name evidence="1" type="ORF">LSINAPIS_LOCUS3234</name>
</gene>
<accession>A0A5E4PYM5</accession>
<evidence type="ECO:0000313" key="1">
    <source>
        <dbReference type="EMBL" id="VVC90292.1"/>
    </source>
</evidence>
<dbReference type="AlphaFoldDB" id="A0A5E4PYM5"/>
<protein>
    <submittedName>
        <fullName evidence="1">Uncharacterized protein</fullName>
    </submittedName>
</protein>
<dbReference type="Proteomes" id="UP000324832">
    <property type="component" value="Unassembled WGS sequence"/>
</dbReference>
<keyword evidence="2" id="KW-1185">Reference proteome</keyword>
<evidence type="ECO:0000313" key="2">
    <source>
        <dbReference type="Proteomes" id="UP000324832"/>
    </source>
</evidence>